<dbReference type="GeneID" id="69012431"/>
<accession>A0A8H4CTB1</accession>
<evidence type="ECO:0000256" key="5">
    <source>
        <dbReference type="SAM" id="Phobius"/>
    </source>
</evidence>
<evidence type="ECO:0000256" key="1">
    <source>
        <dbReference type="ARBA" id="ARBA00004141"/>
    </source>
</evidence>
<dbReference type="SUPFAM" id="SSF103473">
    <property type="entry name" value="MFS general substrate transporter"/>
    <property type="match status" value="1"/>
</dbReference>
<dbReference type="PROSITE" id="PS50850">
    <property type="entry name" value="MFS"/>
    <property type="match status" value="1"/>
</dbReference>
<feature type="transmembrane region" description="Helical" evidence="5">
    <location>
        <begin position="139"/>
        <end position="158"/>
    </location>
</feature>
<evidence type="ECO:0000256" key="2">
    <source>
        <dbReference type="ARBA" id="ARBA00022692"/>
    </source>
</evidence>
<feature type="transmembrane region" description="Helical" evidence="5">
    <location>
        <begin position="164"/>
        <end position="184"/>
    </location>
</feature>
<protein>
    <submittedName>
        <fullName evidence="7">Efflux pump roqT</fullName>
    </submittedName>
</protein>
<dbReference type="InterPro" id="IPR020846">
    <property type="entry name" value="MFS_dom"/>
</dbReference>
<dbReference type="RefSeq" id="XP_045268898.1">
    <property type="nucleotide sequence ID" value="XM_045405307.1"/>
</dbReference>
<feature type="transmembrane region" description="Helical" evidence="5">
    <location>
        <begin position="228"/>
        <end position="248"/>
    </location>
</feature>
<feature type="domain" description="Major facilitator superfamily (MFS) profile" evidence="6">
    <location>
        <begin position="74"/>
        <end position="564"/>
    </location>
</feature>
<feature type="transmembrane region" description="Helical" evidence="5">
    <location>
        <begin position="373"/>
        <end position="394"/>
    </location>
</feature>
<gene>
    <name evidence="7" type="ORF">GCG54_00005280</name>
</gene>
<keyword evidence="3 5" id="KW-1133">Transmembrane helix</keyword>
<evidence type="ECO:0000256" key="3">
    <source>
        <dbReference type="ARBA" id="ARBA00022989"/>
    </source>
</evidence>
<feature type="transmembrane region" description="Helical" evidence="5">
    <location>
        <begin position="269"/>
        <end position="287"/>
    </location>
</feature>
<evidence type="ECO:0000313" key="8">
    <source>
        <dbReference type="Proteomes" id="UP000613401"/>
    </source>
</evidence>
<dbReference type="Proteomes" id="UP000613401">
    <property type="component" value="Unassembled WGS sequence"/>
</dbReference>
<dbReference type="GO" id="GO:0022857">
    <property type="term" value="F:transmembrane transporter activity"/>
    <property type="evidence" value="ECO:0007669"/>
    <property type="project" value="InterPro"/>
</dbReference>
<feature type="transmembrane region" description="Helical" evidence="5">
    <location>
        <begin position="539"/>
        <end position="558"/>
    </location>
</feature>
<dbReference type="Pfam" id="PF07690">
    <property type="entry name" value="MFS_1"/>
    <property type="match status" value="1"/>
</dbReference>
<keyword evidence="8" id="KW-1185">Reference proteome</keyword>
<feature type="transmembrane region" description="Helical" evidence="5">
    <location>
        <begin position="70"/>
        <end position="89"/>
    </location>
</feature>
<keyword evidence="4 5" id="KW-0472">Membrane</keyword>
<comment type="caution">
    <text evidence="7">The sequence shown here is derived from an EMBL/GenBank/DDBJ whole genome shotgun (WGS) entry which is preliminary data.</text>
</comment>
<evidence type="ECO:0000259" key="6">
    <source>
        <dbReference type="PROSITE" id="PS50850"/>
    </source>
</evidence>
<dbReference type="AlphaFoldDB" id="A0A8H4CTB1"/>
<dbReference type="InterPro" id="IPR036259">
    <property type="entry name" value="MFS_trans_sf"/>
</dbReference>
<feature type="transmembrane region" description="Helical" evidence="5">
    <location>
        <begin position="196"/>
        <end position="216"/>
    </location>
</feature>
<feature type="transmembrane region" description="Helical" evidence="5">
    <location>
        <begin position="299"/>
        <end position="317"/>
    </location>
</feature>
<dbReference type="InterPro" id="IPR011701">
    <property type="entry name" value="MFS"/>
</dbReference>
<feature type="transmembrane region" description="Helical" evidence="5">
    <location>
        <begin position="337"/>
        <end position="358"/>
    </location>
</feature>
<name>A0A8H4CTB1_COLGL</name>
<dbReference type="EMBL" id="WVTB01000015">
    <property type="protein sequence ID" value="KAF3809739.1"/>
    <property type="molecule type" value="Genomic_DNA"/>
</dbReference>
<reference evidence="7" key="1">
    <citation type="journal article" date="2020" name="Phytopathology">
        <title>Genome sequence and comparative analysis of Colletotrichum gloeosporioides isolated from Liriodendron leaves.</title>
        <authorList>
            <person name="Fu F.F."/>
            <person name="Hao Z."/>
            <person name="Wang P."/>
            <person name="Lu Y."/>
            <person name="Xue L.J."/>
            <person name="Wei G."/>
            <person name="Tian Y."/>
            <person name="Baishi H."/>
            <person name="Xu H."/>
            <person name="Shi J."/>
            <person name="Cheng T."/>
            <person name="Wang G."/>
            <person name="Yi Y."/>
            <person name="Chen J."/>
        </authorList>
    </citation>
    <scope>NUCLEOTIDE SEQUENCE</scope>
    <source>
        <strain evidence="7">Lc1</strain>
    </source>
</reference>
<reference evidence="7" key="2">
    <citation type="submission" date="2020-03" db="EMBL/GenBank/DDBJ databases">
        <authorList>
            <person name="Fu F.-F."/>
            <person name="Chen J."/>
        </authorList>
    </citation>
    <scope>NUCLEOTIDE SEQUENCE</scope>
    <source>
        <strain evidence="7">Lc1</strain>
    </source>
</reference>
<dbReference type="PANTHER" id="PTHR23501">
    <property type="entry name" value="MAJOR FACILITATOR SUPERFAMILY"/>
    <property type="match status" value="1"/>
</dbReference>
<dbReference type="GO" id="GO:0005886">
    <property type="term" value="C:plasma membrane"/>
    <property type="evidence" value="ECO:0007669"/>
    <property type="project" value="TreeGrafter"/>
</dbReference>
<organism evidence="7 8">
    <name type="scientific">Colletotrichum gloeosporioides</name>
    <name type="common">Anthracnose fungus</name>
    <name type="synonym">Glomerella cingulata</name>
    <dbReference type="NCBI Taxonomy" id="474922"/>
    <lineage>
        <taxon>Eukaryota</taxon>
        <taxon>Fungi</taxon>
        <taxon>Dikarya</taxon>
        <taxon>Ascomycota</taxon>
        <taxon>Pezizomycotina</taxon>
        <taxon>Sordariomycetes</taxon>
        <taxon>Hypocreomycetidae</taxon>
        <taxon>Glomerellales</taxon>
        <taxon>Glomerellaceae</taxon>
        <taxon>Colletotrichum</taxon>
        <taxon>Colletotrichum gloeosporioides species complex</taxon>
    </lineage>
</organism>
<evidence type="ECO:0000256" key="4">
    <source>
        <dbReference type="ARBA" id="ARBA00023136"/>
    </source>
</evidence>
<comment type="subcellular location">
    <subcellularLocation>
        <location evidence="1">Membrane</location>
        <topology evidence="1">Multi-pass membrane protein</topology>
    </subcellularLocation>
</comment>
<proteinExistence type="predicted"/>
<dbReference type="Gene3D" id="1.20.1250.20">
    <property type="entry name" value="MFS general substrate transporter like domains"/>
    <property type="match status" value="1"/>
</dbReference>
<keyword evidence="2 5" id="KW-0812">Transmembrane</keyword>
<evidence type="ECO:0000313" key="7">
    <source>
        <dbReference type="EMBL" id="KAF3809739.1"/>
    </source>
</evidence>
<feature type="transmembrane region" description="Helical" evidence="5">
    <location>
        <begin position="401"/>
        <end position="419"/>
    </location>
</feature>
<dbReference type="Gene3D" id="1.20.1720.10">
    <property type="entry name" value="Multidrug resistance protein D"/>
    <property type="match status" value="1"/>
</dbReference>
<sequence>MTFGPPPKRLQEELPEIDAVEWATQDVEKRFSVGFNPGHIRASICSVSSKNDGLNQAPALPAAVKPPRRMVAATVTGLLIAVLLMALDVNILATSVPKITTEFKSLRDAAWYAAAFSLARLATQPTYGQLYTLFSMKYTFCCSLAIVIMGSTICAVSPNSMTLIIGRGVQGLGSSGVASGALNIGGYTVSKAKMPLMISLMGSMMMTAALAGPVLGGAFTESVLTWRFGFWLNLPLSAISMVLVWMTFPEPHRPSTKLSLRDKLMRLDPTGSILILSSMICLVLGLQWGGNLLPWTNRNVLGCLIGFGILFSLFLLLQIKQKDKALVPLRIVTQRTVGLGCIATTCTYLAVTVLAYYMPFYLQAAKGLSPSKAGLYMLALGGPETLATIASGALITYTKHYVPMLVLGGAVFSLGSGLLSSLTTGSTAGQIIGYEVLTSIGLGFGGQVPLTALRNALCEADIPIANGLNGFSQSLGVVLGAPIAQSVFMNTLTSHLGSRLQPGNVTKITDLGASNINPSHVDPQLLPFVSQAYRDASTTSLYVAVASAAMAGVAGLLMEWKRLKTKEEGDD</sequence>
<dbReference type="PANTHER" id="PTHR23501:SF199">
    <property type="entry name" value="MFS EFFLUX TRANSPORTER INPD-RELATED"/>
    <property type="match status" value="1"/>
</dbReference>